<comment type="caution">
    <text evidence="7">The sequence shown here is derived from an EMBL/GenBank/DDBJ whole genome shotgun (WGS) entry which is preliminary data.</text>
</comment>
<keyword evidence="2" id="KW-1003">Cell membrane</keyword>
<feature type="transmembrane region" description="Helical" evidence="6">
    <location>
        <begin position="6"/>
        <end position="27"/>
    </location>
</feature>
<accession>A0A934NRW1</accession>
<organism evidence="7 8">
    <name type="scientific">Antrihabitans stalagmiti</name>
    <dbReference type="NCBI Taxonomy" id="2799499"/>
    <lineage>
        <taxon>Bacteria</taxon>
        <taxon>Bacillati</taxon>
        <taxon>Actinomycetota</taxon>
        <taxon>Actinomycetes</taxon>
        <taxon>Mycobacteriales</taxon>
        <taxon>Nocardiaceae</taxon>
        <taxon>Antrihabitans</taxon>
    </lineage>
</organism>
<proteinExistence type="predicted"/>
<keyword evidence="8" id="KW-1185">Reference proteome</keyword>
<dbReference type="PIRSF" id="PIRSF006324">
    <property type="entry name" value="LeuE"/>
    <property type="match status" value="1"/>
</dbReference>
<sequence length="205" mass="20898">MTITLLLSFAGLCVLLAVTPGPDMFLVVRYSIAGVRPGLAAAVGSAFGGIAWAIVVAAGLAALLEQSAVAYRTLKIVGGMYLVYLGVHALLEHRRNAAKPGEPLTAVAASMKSAAVAGFLSTVFNPKVGLFYLAVVPQFVTEVTFGNTLTLGVIEATVAGTVMAALAFAASRAVVVLKKPKVIQWLARVSAGMLAALGIGTLASA</sequence>
<dbReference type="InterPro" id="IPR001123">
    <property type="entry name" value="LeuE-type"/>
</dbReference>
<dbReference type="GO" id="GO:0015171">
    <property type="term" value="F:amino acid transmembrane transporter activity"/>
    <property type="evidence" value="ECO:0007669"/>
    <property type="project" value="TreeGrafter"/>
</dbReference>
<evidence type="ECO:0000256" key="4">
    <source>
        <dbReference type="ARBA" id="ARBA00022989"/>
    </source>
</evidence>
<dbReference type="Pfam" id="PF01810">
    <property type="entry name" value="LysE"/>
    <property type="match status" value="1"/>
</dbReference>
<evidence type="ECO:0000256" key="6">
    <source>
        <dbReference type="SAM" id="Phobius"/>
    </source>
</evidence>
<comment type="subcellular location">
    <subcellularLocation>
        <location evidence="1">Cell membrane</location>
        <topology evidence="1">Multi-pass membrane protein</topology>
    </subcellularLocation>
</comment>
<keyword evidence="4 6" id="KW-1133">Transmembrane helix</keyword>
<keyword evidence="3 6" id="KW-0812">Transmembrane</keyword>
<evidence type="ECO:0000313" key="7">
    <source>
        <dbReference type="EMBL" id="MBJ8340174.1"/>
    </source>
</evidence>
<dbReference type="EMBL" id="JAEMNV010000004">
    <property type="protein sequence ID" value="MBJ8340174.1"/>
    <property type="molecule type" value="Genomic_DNA"/>
</dbReference>
<evidence type="ECO:0000256" key="2">
    <source>
        <dbReference type="ARBA" id="ARBA00022475"/>
    </source>
</evidence>
<evidence type="ECO:0000256" key="1">
    <source>
        <dbReference type="ARBA" id="ARBA00004651"/>
    </source>
</evidence>
<protein>
    <submittedName>
        <fullName evidence="7">LysE family translocator</fullName>
    </submittedName>
</protein>
<dbReference type="RefSeq" id="WP_199704914.1">
    <property type="nucleotide sequence ID" value="NZ_JAEMNV010000004.1"/>
</dbReference>
<dbReference type="PANTHER" id="PTHR30086:SF20">
    <property type="entry name" value="ARGININE EXPORTER PROTEIN ARGO-RELATED"/>
    <property type="match status" value="1"/>
</dbReference>
<evidence type="ECO:0000256" key="3">
    <source>
        <dbReference type="ARBA" id="ARBA00022692"/>
    </source>
</evidence>
<reference evidence="7" key="1">
    <citation type="submission" date="2020-12" db="EMBL/GenBank/DDBJ databases">
        <title>Antrihabitans popcorni sp. nov. and Antrihabitans auranticaus sp. nov., isolated from a larva cave.</title>
        <authorList>
            <person name="Lee S.D."/>
            <person name="Kim I.S."/>
        </authorList>
    </citation>
    <scope>NUCLEOTIDE SEQUENCE</scope>
    <source>
        <strain evidence="7">YC3-6</strain>
    </source>
</reference>
<feature type="transmembrane region" description="Helical" evidence="6">
    <location>
        <begin position="144"/>
        <end position="170"/>
    </location>
</feature>
<dbReference type="AlphaFoldDB" id="A0A934NRW1"/>
<evidence type="ECO:0000313" key="8">
    <source>
        <dbReference type="Proteomes" id="UP000655868"/>
    </source>
</evidence>
<name>A0A934NRW1_9NOCA</name>
<evidence type="ECO:0000256" key="5">
    <source>
        <dbReference type="ARBA" id="ARBA00023136"/>
    </source>
</evidence>
<keyword evidence="5 6" id="KW-0472">Membrane</keyword>
<dbReference type="GO" id="GO:0005886">
    <property type="term" value="C:plasma membrane"/>
    <property type="evidence" value="ECO:0007669"/>
    <property type="project" value="UniProtKB-SubCell"/>
</dbReference>
<feature type="transmembrane region" description="Helical" evidence="6">
    <location>
        <begin position="182"/>
        <end position="203"/>
    </location>
</feature>
<gene>
    <name evidence="7" type="ORF">JGU71_14890</name>
</gene>
<dbReference type="PANTHER" id="PTHR30086">
    <property type="entry name" value="ARGININE EXPORTER PROTEIN ARGO"/>
    <property type="match status" value="1"/>
</dbReference>
<feature type="transmembrane region" description="Helical" evidence="6">
    <location>
        <begin position="69"/>
        <end position="91"/>
    </location>
</feature>
<feature type="transmembrane region" description="Helical" evidence="6">
    <location>
        <begin position="39"/>
        <end position="63"/>
    </location>
</feature>
<dbReference type="Proteomes" id="UP000655868">
    <property type="component" value="Unassembled WGS sequence"/>
</dbReference>